<evidence type="ECO:0000256" key="5">
    <source>
        <dbReference type="ARBA" id="ARBA00022989"/>
    </source>
</evidence>
<dbReference type="GO" id="GO:0044874">
    <property type="term" value="P:lipoprotein localization to outer membrane"/>
    <property type="evidence" value="ECO:0007669"/>
    <property type="project" value="TreeGrafter"/>
</dbReference>
<evidence type="ECO:0000313" key="9">
    <source>
        <dbReference type="EMBL" id="HDI82317.1"/>
    </source>
</evidence>
<dbReference type="GO" id="GO:0098797">
    <property type="term" value="C:plasma membrane protein complex"/>
    <property type="evidence" value="ECO:0007669"/>
    <property type="project" value="TreeGrafter"/>
</dbReference>
<accession>A0A7C0V9X5</accession>
<evidence type="ECO:0000256" key="7">
    <source>
        <dbReference type="SAM" id="Phobius"/>
    </source>
</evidence>
<feature type="transmembrane region" description="Helical" evidence="7">
    <location>
        <begin position="235"/>
        <end position="258"/>
    </location>
</feature>
<keyword evidence="5 7" id="KW-1133">Transmembrane helix</keyword>
<dbReference type="PANTHER" id="PTHR30489:SF0">
    <property type="entry name" value="LIPOPROTEIN-RELEASING SYSTEM TRANSMEMBRANE PROTEIN LOLE"/>
    <property type="match status" value="1"/>
</dbReference>
<dbReference type="AlphaFoldDB" id="A0A7C0V9X5"/>
<protein>
    <submittedName>
        <fullName evidence="9">ABC transporter permease</fullName>
    </submittedName>
</protein>
<keyword evidence="3" id="KW-1003">Cell membrane</keyword>
<evidence type="ECO:0000256" key="2">
    <source>
        <dbReference type="ARBA" id="ARBA00005236"/>
    </source>
</evidence>
<keyword evidence="4 7" id="KW-0812">Transmembrane</keyword>
<dbReference type="Pfam" id="PF02687">
    <property type="entry name" value="FtsX"/>
    <property type="match status" value="1"/>
</dbReference>
<evidence type="ECO:0000256" key="3">
    <source>
        <dbReference type="ARBA" id="ARBA00022475"/>
    </source>
</evidence>
<name>A0A7C0V9X5_UNCW3</name>
<dbReference type="InterPro" id="IPR003838">
    <property type="entry name" value="ABC3_permease_C"/>
</dbReference>
<reference evidence="9" key="1">
    <citation type="journal article" date="2020" name="mSystems">
        <title>Genome- and Community-Level Interaction Insights into Carbon Utilization and Element Cycling Functions of Hydrothermarchaeota in Hydrothermal Sediment.</title>
        <authorList>
            <person name="Zhou Z."/>
            <person name="Liu Y."/>
            <person name="Xu W."/>
            <person name="Pan J."/>
            <person name="Luo Z.H."/>
            <person name="Li M."/>
        </authorList>
    </citation>
    <scope>NUCLEOTIDE SEQUENCE [LARGE SCALE GENOMIC DNA]</scope>
    <source>
        <strain evidence="9">HyVt-102</strain>
    </source>
</reference>
<comment type="subcellular location">
    <subcellularLocation>
        <location evidence="1">Cell membrane</location>
        <topology evidence="1">Multi-pass membrane protein</topology>
    </subcellularLocation>
</comment>
<gene>
    <name evidence="9" type="ORF">ENF18_00815</name>
</gene>
<sequence>SVNTLAIGTRRESLISTKLAKKLKADAGDTIVILSTNRAGGLSIKEVKIESVLTNGLFTGGVDLCIPIDKMEEFLLWDTGEVKQIRVNFNQYEKADSLSKLLSGMFPDLNISPWNERLKNLESLFRISDIKMYLFSFIVLLLTSGIIMNSVLSSVMERKKDLGTIRAIGSSRRFIIFLILTEVVIITFFSCLAGTFFSYIITRKLMQVGFHYESVAEMTQYIPPVLYPAINPLRWIVDVIFLFVWAIIWSIYPAVLIARMPPVKALREEI</sequence>
<comment type="similarity">
    <text evidence="2">Belongs to the ABC-4 integral membrane protein family. LolC/E subfamily.</text>
</comment>
<keyword evidence="6 7" id="KW-0472">Membrane</keyword>
<dbReference type="Proteomes" id="UP000885847">
    <property type="component" value="Unassembled WGS sequence"/>
</dbReference>
<evidence type="ECO:0000256" key="6">
    <source>
        <dbReference type="ARBA" id="ARBA00023136"/>
    </source>
</evidence>
<dbReference type="PANTHER" id="PTHR30489">
    <property type="entry name" value="LIPOPROTEIN-RELEASING SYSTEM TRANSMEMBRANE PROTEIN LOLE"/>
    <property type="match status" value="1"/>
</dbReference>
<evidence type="ECO:0000256" key="4">
    <source>
        <dbReference type="ARBA" id="ARBA00022692"/>
    </source>
</evidence>
<feature type="transmembrane region" description="Helical" evidence="7">
    <location>
        <begin position="174"/>
        <end position="201"/>
    </location>
</feature>
<dbReference type="InterPro" id="IPR051447">
    <property type="entry name" value="Lipoprotein-release_system"/>
</dbReference>
<feature type="domain" description="ABC3 transporter permease C-terminal" evidence="8">
    <location>
        <begin position="134"/>
        <end position="262"/>
    </location>
</feature>
<feature type="transmembrane region" description="Helical" evidence="7">
    <location>
        <begin position="132"/>
        <end position="153"/>
    </location>
</feature>
<evidence type="ECO:0000259" key="8">
    <source>
        <dbReference type="Pfam" id="PF02687"/>
    </source>
</evidence>
<comment type="caution">
    <text evidence="9">The sequence shown here is derived from an EMBL/GenBank/DDBJ whole genome shotgun (WGS) entry which is preliminary data.</text>
</comment>
<organism evidence="9">
    <name type="scientific">candidate division WOR-3 bacterium</name>
    <dbReference type="NCBI Taxonomy" id="2052148"/>
    <lineage>
        <taxon>Bacteria</taxon>
        <taxon>Bacteria division WOR-3</taxon>
    </lineage>
</organism>
<dbReference type="EMBL" id="DQWE01000034">
    <property type="protein sequence ID" value="HDI82317.1"/>
    <property type="molecule type" value="Genomic_DNA"/>
</dbReference>
<feature type="non-terminal residue" evidence="9">
    <location>
        <position position="1"/>
    </location>
</feature>
<evidence type="ECO:0000256" key="1">
    <source>
        <dbReference type="ARBA" id="ARBA00004651"/>
    </source>
</evidence>
<proteinExistence type="inferred from homology"/>